<dbReference type="EMBL" id="CAJVPT010005038">
    <property type="protein sequence ID" value="CAG8515401.1"/>
    <property type="molecule type" value="Genomic_DNA"/>
</dbReference>
<protein>
    <submittedName>
        <fullName evidence="1">9541_t:CDS:1</fullName>
    </submittedName>
</protein>
<name>A0ACA9LB68_9GLOM</name>
<organism evidence="1 2">
    <name type="scientific">Acaulospora colombiana</name>
    <dbReference type="NCBI Taxonomy" id="27376"/>
    <lineage>
        <taxon>Eukaryota</taxon>
        <taxon>Fungi</taxon>
        <taxon>Fungi incertae sedis</taxon>
        <taxon>Mucoromycota</taxon>
        <taxon>Glomeromycotina</taxon>
        <taxon>Glomeromycetes</taxon>
        <taxon>Diversisporales</taxon>
        <taxon>Acaulosporaceae</taxon>
        <taxon>Acaulospora</taxon>
    </lineage>
</organism>
<evidence type="ECO:0000313" key="1">
    <source>
        <dbReference type="EMBL" id="CAG8515401.1"/>
    </source>
</evidence>
<keyword evidence="2" id="KW-1185">Reference proteome</keyword>
<sequence length="179" mass="20246">MPYQNDVKHALKNKDQVRLNVVRSILTDITYATKSSSNSSHIGSSDQDIYLIINRAIKRHKESIDQFSQAGRTDLVENEELELEILNSYLPQQMSEQEIETEVVNVIQRIGVQGGIQNLGKVMKELNLDVGRAPKNVVAQPPPPGQKRVKEDWENIWYYGMGGCLLLGIVIAIYKPDTR</sequence>
<evidence type="ECO:0000313" key="2">
    <source>
        <dbReference type="Proteomes" id="UP000789525"/>
    </source>
</evidence>
<accession>A0ACA9LB68</accession>
<gene>
    <name evidence="1" type="ORF">ACOLOM_LOCUS3410</name>
</gene>
<reference evidence="1" key="1">
    <citation type="submission" date="2021-06" db="EMBL/GenBank/DDBJ databases">
        <authorList>
            <person name="Kallberg Y."/>
            <person name="Tangrot J."/>
            <person name="Rosling A."/>
        </authorList>
    </citation>
    <scope>NUCLEOTIDE SEQUENCE</scope>
    <source>
        <strain evidence="1">CL356</strain>
    </source>
</reference>
<dbReference type="Proteomes" id="UP000789525">
    <property type="component" value="Unassembled WGS sequence"/>
</dbReference>
<comment type="caution">
    <text evidence="1">The sequence shown here is derived from an EMBL/GenBank/DDBJ whole genome shotgun (WGS) entry which is preliminary data.</text>
</comment>
<proteinExistence type="predicted"/>